<reference evidence="1 2" key="1">
    <citation type="journal article" date="2016" name="PLoS Pathog.">
        <title>Biosynthesis of antibiotic leucinostatins in bio-control fungus Purpureocillium lilacinum and their inhibition on phytophthora revealed by genome mining.</title>
        <authorList>
            <person name="Wang G."/>
            <person name="Liu Z."/>
            <person name="Lin R."/>
            <person name="Li E."/>
            <person name="Mao Z."/>
            <person name="Ling J."/>
            <person name="Yang Y."/>
            <person name="Yin W.B."/>
            <person name="Xie B."/>
        </authorList>
    </citation>
    <scope>NUCLEOTIDE SEQUENCE [LARGE SCALE GENOMIC DNA]</scope>
    <source>
        <strain evidence="1">170</strain>
    </source>
</reference>
<evidence type="ECO:0000313" key="1">
    <source>
        <dbReference type="EMBL" id="OAQ69695.1"/>
    </source>
</evidence>
<accession>A0A179FVL4</accession>
<gene>
    <name evidence="1" type="ORF">VFPPC_15469</name>
</gene>
<comment type="caution">
    <text evidence="1">The sequence shown here is derived from an EMBL/GenBank/DDBJ whole genome shotgun (WGS) entry which is preliminary data.</text>
</comment>
<dbReference type="RefSeq" id="XP_018146232.1">
    <property type="nucleotide sequence ID" value="XM_018293222.1"/>
</dbReference>
<dbReference type="Proteomes" id="UP000078397">
    <property type="component" value="Unassembled WGS sequence"/>
</dbReference>
<dbReference type="EMBL" id="LSBJ02000002">
    <property type="protein sequence ID" value="OAQ69695.1"/>
    <property type="molecule type" value="Genomic_DNA"/>
</dbReference>
<organism evidence="1 2">
    <name type="scientific">Pochonia chlamydosporia 170</name>
    <dbReference type="NCBI Taxonomy" id="1380566"/>
    <lineage>
        <taxon>Eukaryota</taxon>
        <taxon>Fungi</taxon>
        <taxon>Dikarya</taxon>
        <taxon>Ascomycota</taxon>
        <taxon>Pezizomycotina</taxon>
        <taxon>Sordariomycetes</taxon>
        <taxon>Hypocreomycetidae</taxon>
        <taxon>Hypocreales</taxon>
        <taxon>Clavicipitaceae</taxon>
        <taxon>Pochonia</taxon>
    </lineage>
</organism>
<proteinExistence type="predicted"/>
<sequence length="70" mass="7547">MQQLGMEIVEVKAHTLRPVNSSVTVWLPGVKRRPVGAYCQGSGSFFAVPILRLSHAFSGWAAFAVAVGYV</sequence>
<name>A0A179FVL4_METCM</name>
<dbReference type="KEGG" id="pchm:VFPPC_15469"/>
<protein>
    <submittedName>
        <fullName evidence="1">Uncharacterized protein</fullName>
    </submittedName>
</protein>
<keyword evidence="2" id="KW-1185">Reference proteome</keyword>
<dbReference type="AlphaFoldDB" id="A0A179FVL4"/>
<evidence type="ECO:0000313" key="2">
    <source>
        <dbReference type="Proteomes" id="UP000078397"/>
    </source>
</evidence>
<dbReference type="GeneID" id="28857216"/>